<evidence type="ECO:0000313" key="4">
    <source>
        <dbReference type="Proteomes" id="UP000286773"/>
    </source>
</evidence>
<dbReference type="EMBL" id="NGKC01000007">
    <property type="protein sequence ID" value="RSU11735.1"/>
    <property type="molecule type" value="Genomic_DNA"/>
</dbReference>
<dbReference type="Gene3D" id="3.90.960.10">
    <property type="entry name" value="YbaK/aminoacyl-tRNA synthetase-associated domain"/>
    <property type="match status" value="1"/>
</dbReference>
<evidence type="ECO:0000259" key="2">
    <source>
        <dbReference type="Pfam" id="PF04073"/>
    </source>
</evidence>
<protein>
    <submittedName>
        <fullName evidence="3">EBSC protein</fullName>
    </submittedName>
</protein>
<dbReference type="Pfam" id="PF04073">
    <property type="entry name" value="tRNA_edit"/>
    <property type="match status" value="1"/>
</dbReference>
<sequence length="156" mass="17213">MPIENVRAFFSNYDLADRIQEFDTSLATAEMSANALGCELKQIAKTLSFLLKKQDKAILIVASGDKKVDNKKFKAHFNERPLMVPAESAMNVIGHEVGAICPFVINDGVEVYLDDSIKRVDTVFIACGSTSAIIELSLEELETYSGFLGWVDVCKD</sequence>
<evidence type="ECO:0000256" key="1">
    <source>
        <dbReference type="ARBA" id="ARBA00022917"/>
    </source>
</evidence>
<comment type="caution">
    <text evidence="3">The sequence shown here is derived from an EMBL/GenBank/DDBJ whole genome shotgun (WGS) entry which is preliminary data.</text>
</comment>
<dbReference type="RefSeq" id="WP_126813647.1">
    <property type="nucleotide sequence ID" value="NZ_NGKC01000007.1"/>
</dbReference>
<dbReference type="GO" id="GO:0006412">
    <property type="term" value="P:translation"/>
    <property type="evidence" value="ECO:0007669"/>
    <property type="project" value="UniProtKB-KW"/>
</dbReference>
<gene>
    <name evidence="3" type="ORF">CBF27_07175</name>
</gene>
<dbReference type="GO" id="GO:0002161">
    <property type="term" value="F:aminoacyl-tRNA deacylase activity"/>
    <property type="evidence" value="ECO:0007669"/>
    <property type="project" value="InterPro"/>
</dbReference>
<dbReference type="PANTHER" id="PTHR30411:SF1">
    <property type="entry name" value="CYTOPLASMIC PROTEIN"/>
    <property type="match status" value="1"/>
</dbReference>
<dbReference type="SUPFAM" id="SSF55826">
    <property type="entry name" value="YbaK/ProRS associated domain"/>
    <property type="match status" value="1"/>
</dbReference>
<keyword evidence="4" id="KW-1185">Reference proteome</keyword>
<dbReference type="Proteomes" id="UP000286773">
    <property type="component" value="Unassembled WGS sequence"/>
</dbReference>
<dbReference type="CDD" id="cd04333">
    <property type="entry name" value="ProX_deacylase"/>
    <property type="match status" value="1"/>
</dbReference>
<keyword evidence="1" id="KW-0648">Protein biosynthesis</keyword>
<evidence type="ECO:0000313" key="3">
    <source>
        <dbReference type="EMBL" id="RSU11735.1"/>
    </source>
</evidence>
<dbReference type="AlphaFoldDB" id="A0A430AUK9"/>
<reference evidence="3 4" key="1">
    <citation type="submission" date="2017-05" db="EMBL/GenBank/DDBJ databases">
        <title>Vagococcus spp. assemblies.</title>
        <authorList>
            <person name="Gulvik C.A."/>
        </authorList>
    </citation>
    <scope>NUCLEOTIDE SEQUENCE [LARGE SCALE GENOMIC DNA]</scope>
    <source>
        <strain evidence="3 4">LMG 24798</strain>
    </source>
</reference>
<accession>A0A430AUK9</accession>
<dbReference type="PANTHER" id="PTHR30411">
    <property type="entry name" value="CYTOPLASMIC PROTEIN"/>
    <property type="match status" value="1"/>
</dbReference>
<feature type="domain" description="YbaK/aminoacyl-tRNA synthetase-associated" evidence="2">
    <location>
        <begin position="26"/>
        <end position="142"/>
    </location>
</feature>
<dbReference type="OrthoDB" id="9798760at2"/>
<name>A0A430AUK9_9ENTE</name>
<organism evidence="3 4">
    <name type="scientific">Vagococcus acidifermentans</name>
    <dbReference type="NCBI Taxonomy" id="564710"/>
    <lineage>
        <taxon>Bacteria</taxon>
        <taxon>Bacillati</taxon>
        <taxon>Bacillota</taxon>
        <taxon>Bacilli</taxon>
        <taxon>Lactobacillales</taxon>
        <taxon>Enterococcaceae</taxon>
        <taxon>Vagococcus</taxon>
    </lineage>
</organism>
<dbReference type="InterPro" id="IPR036754">
    <property type="entry name" value="YbaK/aa-tRNA-synt-asso_dom_sf"/>
</dbReference>
<proteinExistence type="predicted"/>
<dbReference type="InterPro" id="IPR007214">
    <property type="entry name" value="YbaK/aa-tRNA-synth-assoc-dom"/>
</dbReference>